<keyword evidence="3" id="KW-1185">Reference proteome</keyword>
<dbReference type="Proteomes" id="UP000094819">
    <property type="component" value="Unassembled WGS sequence"/>
</dbReference>
<dbReference type="AlphaFoldDB" id="A0A1E3K629"/>
<proteinExistence type="predicted"/>
<feature type="region of interest" description="Disordered" evidence="1">
    <location>
        <begin position="296"/>
        <end position="433"/>
    </location>
</feature>
<feature type="compositionally biased region" description="Basic and acidic residues" evidence="1">
    <location>
        <begin position="338"/>
        <end position="353"/>
    </location>
</feature>
<protein>
    <submittedName>
        <fullName evidence="2">Uncharacterized protein</fullName>
    </submittedName>
</protein>
<dbReference type="RefSeq" id="XP_019035180.1">
    <property type="nucleotide sequence ID" value="XM_019172238.1"/>
</dbReference>
<name>A0A1E3K629_9TREE</name>
<dbReference type="OrthoDB" id="2574504at2759"/>
<gene>
    <name evidence="2" type="ORF">L198_00047</name>
</gene>
<evidence type="ECO:0000313" key="3">
    <source>
        <dbReference type="Proteomes" id="UP000094819"/>
    </source>
</evidence>
<reference evidence="2 3" key="1">
    <citation type="submission" date="2016-06" db="EMBL/GenBank/DDBJ databases">
        <title>Evolution of pathogenesis and genome organization in the Tremellales.</title>
        <authorList>
            <person name="Cuomo C."/>
            <person name="Litvintseva A."/>
            <person name="Heitman J."/>
            <person name="Chen Y."/>
            <person name="Sun S."/>
            <person name="Springer D."/>
            <person name="Dromer F."/>
            <person name="Young S."/>
            <person name="Zeng Q."/>
            <person name="Chapman S."/>
            <person name="Gujja S."/>
            <person name="Saif S."/>
            <person name="Birren B."/>
        </authorList>
    </citation>
    <scope>NUCLEOTIDE SEQUENCE [LARGE SCALE GENOMIC DNA]</scope>
    <source>
        <strain evidence="2 3">CBS 7118</strain>
    </source>
</reference>
<accession>A0A1E3K629</accession>
<feature type="compositionally biased region" description="Polar residues" evidence="1">
    <location>
        <begin position="369"/>
        <end position="400"/>
    </location>
</feature>
<evidence type="ECO:0000256" key="1">
    <source>
        <dbReference type="SAM" id="MobiDB-lite"/>
    </source>
</evidence>
<dbReference type="GeneID" id="30189262"/>
<sequence length="433" mass="47337">MKTIKDQDGNLIKDDEQVQKVLSMWSSIVGPDLDEALGKKGSHYRGGSRPHASIITQDDVSTALISKPDHYGDGPKPPDATLSFIGNFQPDPDNVIIRVKDAPRWERERNNGPTRGSSHFLIHSEYSKSFLSSTTAILAYPGNPEDLGKLSTEARTLCDGTDEEATAYMQQMIKNAETAFDLFDKDRQRSKTIADSIMPYHIHRYQAGRLDRERRATARSNYIAASVCRAFDEQQDMRNSTRSGSYIPPYVSAPSKYAWDKALKTGWISASDLHGPPYAIDEILDDTAQRLATLTGSGRREEGEAPPPSYGDAIELNTGFISNSSGLGSSSASAFPSERIDHPQPRGASKKEPVGYNVDDNILLGQPTAAASSSAGTRQASQYRVSHLSPTGHETITNITRVGADSRPPGGGSRRRRRSRLLSFCGKSDDSTD</sequence>
<evidence type="ECO:0000313" key="2">
    <source>
        <dbReference type="EMBL" id="ODO08323.1"/>
    </source>
</evidence>
<comment type="caution">
    <text evidence="2">The sequence shown here is derived from an EMBL/GenBank/DDBJ whole genome shotgun (WGS) entry which is preliminary data.</text>
</comment>
<organism evidence="2 3">
    <name type="scientific">Cryptococcus wingfieldii CBS 7118</name>
    <dbReference type="NCBI Taxonomy" id="1295528"/>
    <lineage>
        <taxon>Eukaryota</taxon>
        <taxon>Fungi</taxon>
        <taxon>Dikarya</taxon>
        <taxon>Basidiomycota</taxon>
        <taxon>Agaricomycotina</taxon>
        <taxon>Tremellomycetes</taxon>
        <taxon>Tremellales</taxon>
        <taxon>Cryptococcaceae</taxon>
        <taxon>Cryptococcus</taxon>
    </lineage>
</organism>
<dbReference type="EMBL" id="AWGH01000001">
    <property type="protein sequence ID" value="ODO08323.1"/>
    <property type="molecule type" value="Genomic_DNA"/>
</dbReference>
<feature type="compositionally biased region" description="Low complexity" evidence="1">
    <location>
        <begin position="322"/>
        <end position="337"/>
    </location>
</feature>